<proteinExistence type="predicted"/>
<dbReference type="PANTHER" id="PTHR44329">
    <property type="entry name" value="SERINE/THREONINE-PROTEIN KINASE TNNI3K-RELATED"/>
    <property type="match status" value="1"/>
</dbReference>
<sequence>MAPEVLLSNKNQTNKIDIYSLAISYWEMWFGHDVNSDMIREIFGLGFQGDALSKLRERQSDTKGGWRPSLSYRNRPPNSFIDIIKRCWSDNPDQRPEAKEIRIFLEELIRNN</sequence>
<dbReference type="InterPro" id="IPR011009">
    <property type="entry name" value="Kinase-like_dom_sf"/>
</dbReference>
<dbReference type="PROSITE" id="PS50011">
    <property type="entry name" value="PROTEIN_KINASE_DOM"/>
    <property type="match status" value="1"/>
</dbReference>
<dbReference type="Gene3D" id="1.10.510.10">
    <property type="entry name" value="Transferase(Phosphotransferase) domain 1"/>
    <property type="match status" value="1"/>
</dbReference>
<gene>
    <name evidence="2" type="ORF">DPMN_136324</name>
</gene>
<dbReference type="Proteomes" id="UP000828390">
    <property type="component" value="Unassembled WGS sequence"/>
</dbReference>
<dbReference type="InterPro" id="IPR051681">
    <property type="entry name" value="Ser/Thr_Kinases-Pseudokinases"/>
</dbReference>
<reference evidence="2" key="2">
    <citation type="submission" date="2020-11" db="EMBL/GenBank/DDBJ databases">
        <authorList>
            <person name="McCartney M.A."/>
            <person name="Auch B."/>
            <person name="Kono T."/>
            <person name="Mallez S."/>
            <person name="Becker A."/>
            <person name="Gohl D.M."/>
            <person name="Silverstein K.A.T."/>
            <person name="Koren S."/>
            <person name="Bechman K.B."/>
            <person name="Herman A."/>
            <person name="Abrahante J.E."/>
            <person name="Garbe J."/>
        </authorList>
    </citation>
    <scope>NUCLEOTIDE SEQUENCE</scope>
    <source>
        <strain evidence="2">Duluth1</strain>
        <tissue evidence="2">Whole animal</tissue>
    </source>
</reference>
<evidence type="ECO:0000313" key="3">
    <source>
        <dbReference type="Proteomes" id="UP000828390"/>
    </source>
</evidence>
<protein>
    <recommendedName>
        <fullName evidence="1">Protein kinase domain-containing protein</fullName>
    </recommendedName>
</protein>
<keyword evidence="3" id="KW-1185">Reference proteome</keyword>
<dbReference type="GO" id="GO:0005524">
    <property type="term" value="F:ATP binding"/>
    <property type="evidence" value="ECO:0007669"/>
    <property type="project" value="InterPro"/>
</dbReference>
<dbReference type="AlphaFoldDB" id="A0A9D4G0N2"/>
<dbReference type="EMBL" id="JAIWYP010000006">
    <property type="protein sequence ID" value="KAH3807976.1"/>
    <property type="molecule type" value="Genomic_DNA"/>
</dbReference>
<organism evidence="2 3">
    <name type="scientific">Dreissena polymorpha</name>
    <name type="common">Zebra mussel</name>
    <name type="synonym">Mytilus polymorpha</name>
    <dbReference type="NCBI Taxonomy" id="45954"/>
    <lineage>
        <taxon>Eukaryota</taxon>
        <taxon>Metazoa</taxon>
        <taxon>Spiralia</taxon>
        <taxon>Lophotrochozoa</taxon>
        <taxon>Mollusca</taxon>
        <taxon>Bivalvia</taxon>
        <taxon>Autobranchia</taxon>
        <taxon>Heteroconchia</taxon>
        <taxon>Euheterodonta</taxon>
        <taxon>Imparidentia</taxon>
        <taxon>Neoheterodontei</taxon>
        <taxon>Myida</taxon>
        <taxon>Dreissenoidea</taxon>
        <taxon>Dreissenidae</taxon>
        <taxon>Dreissena</taxon>
    </lineage>
</organism>
<accession>A0A9D4G0N2</accession>
<name>A0A9D4G0N2_DREPO</name>
<evidence type="ECO:0000313" key="2">
    <source>
        <dbReference type="EMBL" id="KAH3807976.1"/>
    </source>
</evidence>
<evidence type="ECO:0000259" key="1">
    <source>
        <dbReference type="PROSITE" id="PS50011"/>
    </source>
</evidence>
<dbReference type="Pfam" id="PF00069">
    <property type="entry name" value="Pkinase"/>
    <property type="match status" value="1"/>
</dbReference>
<dbReference type="SUPFAM" id="SSF56112">
    <property type="entry name" value="Protein kinase-like (PK-like)"/>
    <property type="match status" value="1"/>
</dbReference>
<comment type="caution">
    <text evidence="2">The sequence shown here is derived from an EMBL/GenBank/DDBJ whole genome shotgun (WGS) entry which is preliminary data.</text>
</comment>
<reference evidence="2" key="1">
    <citation type="journal article" date="2019" name="bioRxiv">
        <title>The Genome of the Zebra Mussel, Dreissena polymorpha: A Resource for Invasive Species Research.</title>
        <authorList>
            <person name="McCartney M.A."/>
            <person name="Auch B."/>
            <person name="Kono T."/>
            <person name="Mallez S."/>
            <person name="Zhang Y."/>
            <person name="Obille A."/>
            <person name="Becker A."/>
            <person name="Abrahante J.E."/>
            <person name="Garbe J."/>
            <person name="Badalamenti J.P."/>
            <person name="Herman A."/>
            <person name="Mangelson H."/>
            <person name="Liachko I."/>
            <person name="Sullivan S."/>
            <person name="Sone E.D."/>
            <person name="Koren S."/>
            <person name="Silverstein K.A.T."/>
            <person name="Beckman K.B."/>
            <person name="Gohl D.M."/>
        </authorList>
    </citation>
    <scope>NUCLEOTIDE SEQUENCE</scope>
    <source>
        <strain evidence="2">Duluth1</strain>
        <tissue evidence="2">Whole animal</tissue>
    </source>
</reference>
<dbReference type="GO" id="GO:0004674">
    <property type="term" value="F:protein serine/threonine kinase activity"/>
    <property type="evidence" value="ECO:0007669"/>
    <property type="project" value="TreeGrafter"/>
</dbReference>
<dbReference type="InterPro" id="IPR000719">
    <property type="entry name" value="Prot_kinase_dom"/>
</dbReference>
<feature type="domain" description="Protein kinase" evidence="1">
    <location>
        <begin position="1"/>
        <end position="105"/>
    </location>
</feature>